<dbReference type="AlphaFoldDB" id="A0A9P8Q6R4"/>
<gene>
    <name evidence="1" type="ORF">WICPIJ_004865</name>
</gene>
<proteinExistence type="predicted"/>
<protein>
    <submittedName>
        <fullName evidence="1">Uncharacterized protein</fullName>
    </submittedName>
</protein>
<dbReference type="Proteomes" id="UP000774326">
    <property type="component" value="Unassembled WGS sequence"/>
</dbReference>
<keyword evidence="2" id="KW-1185">Reference proteome</keyword>
<reference evidence="1" key="2">
    <citation type="submission" date="2021-01" db="EMBL/GenBank/DDBJ databases">
        <authorList>
            <person name="Schikora-Tamarit M.A."/>
        </authorList>
    </citation>
    <scope>NUCLEOTIDE SEQUENCE</scope>
    <source>
        <strain evidence="1">CBS2887</strain>
    </source>
</reference>
<accession>A0A9P8Q6R4</accession>
<evidence type="ECO:0000313" key="2">
    <source>
        <dbReference type="Proteomes" id="UP000774326"/>
    </source>
</evidence>
<dbReference type="EMBL" id="JAEUBG010002687">
    <property type="protein sequence ID" value="KAH3684135.1"/>
    <property type="molecule type" value="Genomic_DNA"/>
</dbReference>
<sequence length="338" mass="38907">MSDNVRKEFEIVELLTVAKQHKIQTRWLPLLNIKEQDLLNYHYISEGEYTKRLKSLKKKMNQTSTLDEQVPATQSYNEIMQQTHPLIPPLRSLNSHITNKEHRPRVSSEGPKTTISIDQELNIGRVEWHSEPQIIESSPLLQTTILETDKILSMGEVLDDIQDDTIFQHLTTDNDIIHIDNHVISRGSFTLDNFESDEVESLISDASPLIQSCEEDDEEENDYNSCSDFERVSNVDSGSQIELLSELFRDVHVHGETLSSFIDSDLFSDENIQLPQRKKTKHNPNIQQEQQCYYSEDRQFKVIDKPSSAPHEPLTLTSDQRAPVIVYSESDEVLVSDM</sequence>
<evidence type="ECO:0000313" key="1">
    <source>
        <dbReference type="EMBL" id="KAH3684135.1"/>
    </source>
</evidence>
<name>A0A9P8Q6R4_WICPI</name>
<reference evidence="1" key="1">
    <citation type="journal article" date="2021" name="Open Biol.">
        <title>Shared evolutionary footprints suggest mitochondrial oxidative damage underlies multiple complex I losses in fungi.</title>
        <authorList>
            <person name="Schikora-Tamarit M.A."/>
            <person name="Marcet-Houben M."/>
            <person name="Nosek J."/>
            <person name="Gabaldon T."/>
        </authorList>
    </citation>
    <scope>NUCLEOTIDE SEQUENCE</scope>
    <source>
        <strain evidence="1">CBS2887</strain>
    </source>
</reference>
<organism evidence="1 2">
    <name type="scientific">Wickerhamomyces pijperi</name>
    <name type="common">Yeast</name>
    <name type="synonym">Pichia pijperi</name>
    <dbReference type="NCBI Taxonomy" id="599730"/>
    <lineage>
        <taxon>Eukaryota</taxon>
        <taxon>Fungi</taxon>
        <taxon>Dikarya</taxon>
        <taxon>Ascomycota</taxon>
        <taxon>Saccharomycotina</taxon>
        <taxon>Saccharomycetes</taxon>
        <taxon>Phaffomycetales</taxon>
        <taxon>Wickerhamomycetaceae</taxon>
        <taxon>Wickerhamomyces</taxon>
    </lineage>
</organism>
<comment type="caution">
    <text evidence="1">The sequence shown here is derived from an EMBL/GenBank/DDBJ whole genome shotgun (WGS) entry which is preliminary data.</text>
</comment>